<evidence type="ECO:0000313" key="1">
    <source>
        <dbReference type="EMBL" id="EJT73000.1"/>
    </source>
</evidence>
<reference evidence="3" key="1">
    <citation type="submission" date="2010-07" db="EMBL/GenBank/DDBJ databases">
        <title>The genome sequence of Gaeumannomyces graminis var. tritici strain R3-111a-1.</title>
        <authorList>
            <consortium name="The Broad Institute Genome Sequencing Platform"/>
            <person name="Ma L.-J."/>
            <person name="Dead R."/>
            <person name="Young S."/>
            <person name="Zeng Q."/>
            <person name="Koehrsen M."/>
            <person name="Alvarado L."/>
            <person name="Berlin A."/>
            <person name="Chapman S.B."/>
            <person name="Chen Z."/>
            <person name="Freedman E."/>
            <person name="Gellesch M."/>
            <person name="Goldberg J."/>
            <person name="Griggs A."/>
            <person name="Gujja S."/>
            <person name="Heilman E.R."/>
            <person name="Heiman D."/>
            <person name="Hepburn T."/>
            <person name="Howarth C."/>
            <person name="Jen D."/>
            <person name="Larson L."/>
            <person name="Mehta T."/>
            <person name="Neiman D."/>
            <person name="Pearson M."/>
            <person name="Roberts A."/>
            <person name="Saif S."/>
            <person name="Shea T."/>
            <person name="Shenoy N."/>
            <person name="Sisk P."/>
            <person name="Stolte C."/>
            <person name="Sykes S."/>
            <person name="Walk T."/>
            <person name="White J."/>
            <person name="Yandava C."/>
            <person name="Haas B."/>
            <person name="Nusbaum C."/>
            <person name="Birren B."/>
        </authorList>
    </citation>
    <scope>NUCLEOTIDE SEQUENCE [LARGE SCALE GENOMIC DNA]</scope>
    <source>
        <strain evidence="3">R3-111a-1</strain>
    </source>
</reference>
<accession>J3P8L7</accession>
<dbReference type="PANTHER" id="PTHR11803">
    <property type="entry name" value="2-IMINOBUTANOATE/2-IMINOPROPANOATE DEAMINASE RIDA"/>
    <property type="match status" value="1"/>
</dbReference>
<dbReference type="EnsemblFungi" id="EJT73000">
    <property type="protein sequence ID" value="EJT73000"/>
    <property type="gene ID" value="GGTG_09851"/>
</dbReference>
<dbReference type="InterPro" id="IPR006175">
    <property type="entry name" value="YjgF/YER057c/UK114"/>
</dbReference>
<dbReference type="GO" id="GO:0005739">
    <property type="term" value="C:mitochondrion"/>
    <property type="evidence" value="ECO:0007669"/>
    <property type="project" value="TreeGrafter"/>
</dbReference>
<dbReference type="OrthoDB" id="309640at2759"/>
<dbReference type="Proteomes" id="UP000006039">
    <property type="component" value="Unassembled WGS sequence"/>
</dbReference>
<dbReference type="VEuPathDB" id="FungiDB:GGTG_09851"/>
<dbReference type="Gene3D" id="3.30.1330.40">
    <property type="entry name" value="RutC-like"/>
    <property type="match status" value="1"/>
</dbReference>
<dbReference type="HOGENOM" id="CLU_100715_1_1_1"/>
<reference evidence="1" key="3">
    <citation type="submission" date="2010-09" db="EMBL/GenBank/DDBJ databases">
        <title>Annotation of Gaeumannomyces graminis var. tritici R3-111a-1.</title>
        <authorList>
            <consortium name="The Broad Institute Genome Sequencing Platform"/>
            <person name="Ma L.-J."/>
            <person name="Dead R."/>
            <person name="Young S.K."/>
            <person name="Zeng Q."/>
            <person name="Gargeya S."/>
            <person name="Fitzgerald M."/>
            <person name="Haas B."/>
            <person name="Abouelleil A."/>
            <person name="Alvarado L."/>
            <person name="Arachchi H.M."/>
            <person name="Berlin A."/>
            <person name="Brown A."/>
            <person name="Chapman S.B."/>
            <person name="Chen Z."/>
            <person name="Dunbar C."/>
            <person name="Freedman E."/>
            <person name="Gearin G."/>
            <person name="Gellesch M."/>
            <person name="Goldberg J."/>
            <person name="Griggs A."/>
            <person name="Gujja S."/>
            <person name="Heiman D."/>
            <person name="Howarth C."/>
            <person name="Larson L."/>
            <person name="Lui A."/>
            <person name="MacDonald P.J.P."/>
            <person name="Mehta T."/>
            <person name="Montmayeur A."/>
            <person name="Murphy C."/>
            <person name="Neiman D."/>
            <person name="Pearson M."/>
            <person name="Priest M."/>
            <person name="Roberts A."/>
            <person name="Saif S."/>
            <person name="Shea T."/>
            <person name="Shenoy N."/>
            <person name="Sisk P."/>
            <person name="Stolte C."/>
            <person name="Sykes S."/>
            <person name="Yandava C."/>
            <person name="Wortman J."/>
            <person name="Nusbaum C."/>
            <person name="Birren B."/>
        </authorList>
    </citation>
    <scope>NUCLEOTIDE SEQUENCE</scope>
    <source>
        <strain evidence="1">R3-111a-1</strain>
    </source>
</reference>
<dbReference type="GO" id="GO:0005829">
    <property type="term" value="C:cytosol"/>
    <property type="evidence" value="ECO:0007669"/>
    <property type="project" value="TreeGrafter"/>
</dbReference>
<dbReference type="SUPFAM" id="SSF55298">
    <property type="entry name" value="YjgF-like"/>
    <property type="match status" value="1"/>
</dbReference>
<dbReference type="eggNOG" id="ENOG502S1PE">
    <property type="taxonomic scope" value="Eukaryota"/>
</dbReference>
<dbReference type="CDD" id="cd06152">
    <property type="entry name" value="YjgF_YER057c_UK114_like_4"/>
    <property type="match status" value="1"/>
</dbReference>
<dbReference type="PANTHER" id="PTHR11803:SF39">
    <property type="entry name" value="2-IMINOBUTANOATE_2-IMINOPROPANOATE DEAMINASE"/>
    <property type="match status" value="1"/>
</dbReference>
<proteinExistence type="predicted"/>
<dbReference type="GeneID" id="20350309"/>
<keyword evidence="3" id="KW-1185">Reference proteome</keyword>
<reference evidence="1" key="2">
    <citation type="submission" date="2010-07" db="EMBL/GenBank/DDBJ databases">
        <authorList>
            <consortium name="The Broad Institute Genome Sequencing Platform"/>
            <consortium name="Broad Institute Genome Sequencing Center for Infectious Disease"/>
            <person name="Ma L.-J."/>
            <person name="Dead R."/>
            <person name="Young S."/>
            <person name="Zeng Q."/>
            <person name="Koehrsen M."/>
            <person name="Alvarado L."/>
            <person name="Berlin A."/>
            <person name="Chapman S.B."/>
            <person name="Chen Z."/>
            <person name="Freedman E."/>
            <person name="Gellesch M."/>
            <person name="Goldberg J."/>
            <person name="Griggs A."/>
            <person name="Gujja S."/>
            <person name="Heilman E.R."/>
            <person name="Heiman D."/>
            <person name="Hepburn T."/>
            <person name="Howarth C."/>
            <person name="Jen D."/>
            <person name="Larson L."/>
            <person name="Mehta T."/>
            <person name="Neiman D."/>
            <person name="Pearson M."/>
            <person name="Roberts A."/>
            <person name="Saif S."/>
            <person name="Shea T."/>
            <person name="Shenoy N."/>
            <person name="Sisk P."/>
            <person name="Stolte C."/>
            <person name="Sykes S."/>
            <person name="Walk T."/>
            <person name="White J."/>
            <person name="Yandava C."/>
            <person name="Haas B."/>
            <person name="Nusbaum C."/>
            <person name="Birren B."/>
        </authorList>
    </citation>
    <scope>NUCLEOTIDE SEQUENCE</scope>
    <source>
        <strain evidence="1">R3-111a-1</strain>
    </source>
</reference>
<dbReference type="EMBL" id="GL385399">
    <property type="protein sequence ID" value="EJT73000.1"/>
    <property type="molecule type" value="Genomic_DNA"/>
</dbReference>
<reference evidence="2" key="4">
    <citation type="journal article" date="2015" name="G3 (Bethesda)">
        <title>Genome sequences of three phytopathogenic species of the Magnaporthaceae family of fungi.</title>
        <authorList>
            <person name="Okagaki L.H."/>
            <person name="Nunes C.C."/>
            <person name="Sailsbery J."/>
            <person name="Clay B."/>
            <person name="Brown D."/>
            <person name="John T."/>
            <person name="Oh Y."/>
            <person name="Young N."/>
            <person name="Fitzgerald M."/>
            <person name="Haas B.J."/>
            <person name="Zeng Q."/>
            <person name="Young S."/>
            <person name="Adiconis X."/>
            <person name="Fan L."/>
            <person name="Levin J.Z."/>
            <person name="Mitchell T.K."/>
            <person name="Okubara P.A."/>
            <person name="Farman M.L."/>
            <person name="Kohn L.M."/>
            <person name="Birren B."/>
            <person name="Ma L.-J."/>
            <person name="Dean R.A."/>
        </authorList>
    </citation>
    <scope>NUCLEOTIDE SEQUENCE</scope>
    <source>
        <strain evidence="2">R3-111a-1</strain>
    </source>
</reference>
<evidence type="ECO:0000313" key="3">
    <source>
        <dbReference type="Proteomes" id="UP000006039"/>
    </source>
</evidence>
<name>J3P8L7_GAET3</name>
<evidence type="ECO:0000313" key="2">
    <source>
        <dbReference type="EnsemblFungi" id="EJT73000"/>
    </source>
</evidence>
<dbReference type="AlphaFoldDB" id="J3P8L7"/>
<organism evidence="1">
    <name type="scientific">Gaeumannomyces tritici (strain R3-111a-1)</name>
    <name type="common">Wheat and barley take-all root rot fungus</name>
    <name type="synonym">Gaeumannomyces graminis var. tritici</name>
    <dbReference type="NCBI Taxonomy" id="644352"/>
    <lineage>
        <taxon>Eukaryota</taxon>
        <taxon>Fungi</taxon>
        <taxon>Dikarya</taxon>
        <taxon>Ascomycota</taxon>
        <taxon>Pezizomycotina</taxon>
        <taxon>Sordariomycetes</taxon>
        <taxon>Sordariomycetidae</taxon>
        <taxon>Magnaporthales</taxon>
        <taxon>Magnaporthaceae</taxon>
        <taxon>Gaeumannomyces</taxon>
    </lineage>
</organism>
<dbReference type="GO" id="GO:0019239">
    <property type="term" value="F:deaminase activity"/>
    <property type="evidence" value="ECO:0007669"/>
    <property type="project" value="TreeGrafter"/>
</dbReference>
<reference evidence="2" key="5">
    <citation type="submission" date="2018-04" db="UniProtKB">
        <authorList>
            <consortium name="EnsemblFungi"/>
        </authorList>
    </citation>
    <scope>IDENTIFICATION</scope>
    <source>
        <strain evidence="2">R3-111a-1</strain>
    </source>
</reference>
<protein>
    <submittedName>
        <fullName evidence="1">Endoribonuclease L-PSP</fullName>
    </submittedName>
</protein>
<gene>
    <name evidence="2" type="primary">20350309</name>
    <name evidence="1" type="ORF">GGTG_09851</name>
</gene>
<dbReference type="Pfam" id="PF01042">
    <property type="entry name" value="Ribonuc_L-PSP"/>
    <property type="match status" value="1"/>
</dbReference>
<dbReference type="RefSeq" id="XP_009225974.1">
    <property type="nucleotide sequence ID" value="XM_009227710.1"/>
</dbReference>
<dbReference type="STRING" id="644352.J3P8L7"/>
<dbReference type="InterPro" id="IPR035959">
    <property type="entry name" value="RutC-like_sf"/>
</dbReference>
<sequence>MARPSYHVYPGYAAGLSEGFNYSQSVRVGDRIEASGQGGWDRETGKIPEDALEEINQAFSNLDVALKDAGGNGLSQVYRLNLYITDMATLLEPAGEAMRKWFPNHRPLLTAVGVASLALPGMRVEIEAVALDLEGDKANEG</sequence>